<dbReference type="AlphaFoldDB" id="A0A0W8FLD2"/>
<gene>
    <name evidence="2" type="ORF">ASZ90_008578</name>
</gene>
<reference evidence="2" key="1">
    <citation type="journal article" date="2015" name="Proc. Natl. Acad. Sci. U.S.A.">
        <title>Networks of energetic and metabolic interactions define dynamics in microbial communities.</title>
        <authorList>
            <person name="Embree M."/>
            <person name="Liu J.K."/>
            <person name="Al-Bassam M.M."/>
            <person name="Zengler K."/>
        </authorList>
    </citation>
    <scope>NUCLEOTIDE SEQUENCE</scope>
</reference>
<organism evidence="2">
    <name type="scientific">hydrocarbon metagenome</name>
    <dbReference type="NCBI Taxonomy" id="938273"/>
    <lineage>
        <taxon>unclassified sequences</taxon>
        <taxon>metagenomes</taxon>
        <taxon>ecological metagenomes</taxon>
    </lineage>
</organism>
<keyword evidence="1" id="KW-0472">Membrane</keyword>
<feature type="transmembrane region" description="Helical" evidence="1">
    <location>
        <begin position="72"/>
        <end position="91"/>
    </location>
</feature>
<keyword evidence="1" id="KW-0812">Transmembrane</keyword>
<protein>
    <submittedName>
        <fullName evidence="2">Uncharacterized protein</fullName>
    </submittedName>
</protein>
<feature type="transmembrane region" description="Helical" evidence="1">
    <location>
        <begin position="44"/>
        <end position="66"/>
    </location>
</feature>
<evidence type="ECO:0000313" key="2">
    <source>
        <dbReference type="EMBL" id="KUG21657.1"/>
    </source>
</evidence>
<name>A0A0W8FLD2_9ZZZZ</name>
<dbReference type="EMBL" id="LNQE01001034">
    <property type="protein sequence ID" value="KUG21657.1"/>
    <property type="molecule type" value="Genomic_DNA"/>
</dbReference>
<proteinExistence type="predicted"/>
<evidence type="ECO:0000256" key="1">
    <source>
        <dbReference type="SAM" id="Phobius"/>
    </source>
</evidence>
<comment type="caution">
    <text evidence="2">The sequence shown here is derived from an EMBL/GenBank/DDBJ whole genome shotgun (WGS) entry which is preliminary data.</text>
</comment>
<keyword evidence="1" id="KW-1133">Transmembrane helix</keyword>
<sequence length="114" mass="13871">MIDYMKKHEIYINEILDEKPDEEKLRELLAYHDKQIQWIQHERLIHLIVMLFVCLFTLLSFGFTVIEFSTPSVILLVLLLTLSLAYIIHYYRIENGVQKWYLISNQIRQRLYLK</sequence>
<accession>A0A0W8FLD2</accession>